<dbReference type="InterPro" id="IPR005552">
    <property type="entry name" value="Scramblase"/>
</dbReference>
<gene>
    <name evidence="3" type="ORF">FJAP1339_LOCUS8514</name>
</gene>
<proteinExistence type="inferred from homology"/>
<name>A0A7S2V2C3_9STRA</name>
<dbReference type="GO" id="GO:0005886">
    <property type="term" value="C:plasma membrane"/>
    <property type="evidence" value="ECO:0007669"/>
    <property type="project" value="TreeGrafter"/>
</dbReference>
<sequence length="309" mass="34019">MGNKASSKGETRPWLEMPADVEAANNIAPGMGILTQLDKIMIKQKWHFFEALTSDLLEFRNKYEVMDENGNMVFFAGEESGCCMRFCCGRHRAFRMVFHDKDNKPVLTMIRKLKFCCACFPCCLQEMAVFPGAAEEYDAPGKIGEITQPQWGGCFHPTLHLKDGNGNVEVTMKGPFIRNDCCCNVPFQVLGNDGATEIGNVVKVKPNGCSGLAREAFTDADNFNVDFPKDLKVETKATILGAMMLIDFMFFEDNQKGCSCVICSSFFCGAPCEIICCGEGFVDLNICGCYIPIKGGDGGGPPKAEEMDR</sequence>
<dbReference type="PANTHER" id="PTHR23248:SF9">
    <property type="entry name" value="PHOSPHOLIPID SCRAMBLASE"/>
    <property type="match status" value="1"/>
</dbReference>
<dbReference type="GO" id="GO:0017128">
    <property type="term" value="F:phospholipid scramblase activity"/>
    <property type="evidence" value="ECO:0007669"/>
    <property type="project" value="InterPro"/>
</dbReference>
<evidence type="ECO:0000256" key="2">
    <source>
        <dbReference type="RuleBase" id="RU363116"/>
    </source>
</evidence>
<dbReference type="EMBL" id="HBHR01017048">
    <property type="protein sequence ID" value="CAD9868313.1"/>
    <property type="molecule type" value="Transcribed_RNA"/>
</dbReference>
<reference evidence="3" key="1">
    <citation type="submission" date="2021-01" db="EMBL/GenBank/DDBJ databases">
        <authorList>
            <person name="Corre E."/>
            <person name="Pelletier E."/>
            <person name="Niang G."/>
            <person name="Scheremetjew M."/>
            <person name="Finn R."/>
            <person name="Kale V."/>
            <person name="Holt S."/>
            <person name="Cochrane G."/>
            <person name="Meng A."/>
            <person name="Brown T."/>
            <person name="Cohen L."/>
        </authorList>
    </citation>
    <scope>NUCLEOTIDE SEQUENCE</scope>
    <source>
        <strain evidence="3">CCMP1661</strain>
    </source>
</reference>
<accession>A0A7S2V2C3</accession>
<dbReference type="Pfam" id="PF03803">
    <property type="entry name" value="Scramblase"/>
    <property type="match status" value="1"/>
</dbReference>
<dbReference type="SUPFAM" id="SSF54518">
    <property type="entry name" value="Tubby C-terminal domain-like"/>
    <property type="match status" value="1"/>
</dbReference>
<organism evidence="3">
    <name type="scientific">Fibrocapsa japonica</name>
    <dbReference type="NCBI Taxonomy" id="94617"/>
    <lineage>
        <taxon>Eukaryota</taxon>
        <taxon>Sar</taxon>
        <taxon>Stramenopiles</taxon>
        <taxon>Ochrophyta</taxon>
        <taxon>Raphidophyceae</taxon>
        <taxon>Chattonellales</taxon>
        <taxon>Chattonellaceae</taxon>
        <taxon>Fibrocapsa</taxon>
    </lineage>
</organism>
<comment type="similarity">
    <text evidence="1 2">Belongs to the phospholipid scramblase family.</text>
</comment>
<evidence type="ECO:0000256" key="1">
    <source>
        <dbReference type="ARBA" id="ARBA00005350"/>
    </source>
</evidence>
<dbReference type="InterPro" id="IPR025659">
    <property type="entry name" value="Tubby-like_C"/>
</dbReference>
<dbReference type="PANTHER" id="PTHR23248">
    <property type="entry name" value="PHOSPHOLIPID SCRAMBLASE-RELATED"/>
    <property type="match status" value="1"/>
</dbReference>
<evidence type="ECO:0000313" key="3">
    <source>
        <dbReference type="EMBL" id="CAD9868313.1"/>
    </source>
</evidence>
<dbReference type="AlphaFoldDB" id="A0A7S2V2C3"/>
<protein>
    <recommendedName>
        <fullName evidence="2">Phospholipid scramblase</fullName>
    </recommendedName>
</protein>